<feature type="transmembrane region" description="Helical" evidence="7">
    <location>
        <begin position="169"/>
        <end position="191"/>
    </location>
</feature>
<evidence type="ECO:0000256" key="6">
    <source>
        <dbReference type="ARBA" id="ARBA00023136"/>
    </source>
</evidence>
<keyword evidence="6 7" id="KW-0472">Membrane</keyword>
<comment type="subcellular location">
    <subcellularLocation>
        <location evidence="1">Endomembrane system</location>
        <topology evidence="1">Multi-pass membrane protein</topology>
    </subcellularLocation>
    <subcellularLocation>
        <location evidence="7">Endoplasmic reticulum membrane</location>
        <topology evidence="7">Multi-pass membrane protein</topology>
    </subcellularLocation>
</comment>
<feature type="transmembrane region" description="Helical" evidence="7">
    <location>
        <begin position="203"/>
        <end position="221"/>
    </location>
</feature>
<evidence type="ECO:0000313" key="8">
    <source>
        <dbReference type="EMBL" id="QBM89542.1"/>
    </source>
</evidence>
<keyword evidence="3 7" id="KW-0812">Transmembrane</keyword>
<keyword evidence="4" id="KW-0732">Signal</keyword>
<accession>A0A4P6XPW9</accession>
<feature type="transmembrane region" description="Helical" evidence="7">
    <location>
        <begin position="29"/>
        <end position="46"/>
    </location>
</feature>
<evidence type="ECO:0000256" key="5">
    <source>
        <dbReference type="ARBA" id="ARBA00022989"/>
    </source>
</evidence>
<sequence>MSRAETQCEPKCIVSQISLSRPSPRLMKLFCYIVLVGLPLASASVGDRLPEFQLCFEDCDAVTCLSLTPSSKYAENSINAISKVLFWWDCQLDCNYKCQQQVTNIRQNAGLAAVQFYGKWPFRRVFGVTEFFSTIFSMANFYVNYANYPKIARHYKASQKANPEKATMLFQYVLLLLVSMIGWTCSTIFHIRDFPMTETLDYVGASAISVANFNAVFVRYFGLFRSEKRRVRILFQTILALILTGHFFKLYSDWDYTYNMRFNVFFGITAVVLWILHSLNVNKIYREKLHIYSNSIYLLPHETRILAKLNHIGLSRSKYIPLLPVALNLFLLSAVVLEMIDFEPLFMLIDAHSLWHLCTMFPPIIWYDWNVWDMELAEKAA</sequence>
<evidence type="ECO:0000313" key="9">
    <source>
        <dbReference type="Proteomes" id="UP000292447"/>
    </source>
</evidence>
<comment type="similarity">
    <text evidence="7">Belongs to the PGAP3 family.</text>
</comment>
<dbReference type="AlphaFoldDB" id="A0A4P6XPW9"/>
<keyword evidence="7" id="KW-0256">Endoplasmic reticulum</keyword>
<organism evidence="8 9">
    <name type="scientific">Metschnikowia aff. pulcherrima</name>
    <dbReference type="NCBI Taxonomy" id="2163413"/>
    <lineage>
        <taxon>Eukaryota</taxon>
        <taxon>Fungi</taxon>
        <taxon>Dikarya</taxon>
        <taxon>Ascomycota</taxon>
        <taxon>Saccharomycotina</taxon>
        <taxon>Pichiomycetes</taxon>
        <taxon>Metschnikowiaceae</taxon>
        <taxon>Metschnikowia</taxon>
    </lineage>
</organism>
<dbReference type="EMBL" id="CP034459">
    <property type="protein sequence ID" value="QBM89542.1"/>
    <property type="molecule type" value="Genomic_DNA"/>
</dbReference>
<keyword evidence="5 7" id="KW-1133">Transmembrane helix</keyword>
<gene>
    <name evidence="8" type="primary">MPUL0D06180</name>
    <name evidence="8" type="ORF">METSCH_D06180</name>
</gene>
<feature type="transmembrane region" description="Helical" evidence="7">
    <location>
        <begin position="258"/>
        <end position="276"/>
    </location>
</feature>
<dbReference type="PANTHER" id="PTHR13148">
    <property type="entry name" value="PER1-RELATED"/>
    <property type="match status" value="1"/>
</dbReference>
<keyword evidence="9" id="KW-1185">Reference proteome</keyword>
<protein>
    <recommendedName>
        <fullName evidence="7">Post-GPI attachment to proteins factor 3</fullName>
    </recommendedName>
</protein>
<dbReference type="GO" id="GO:0005789">
    <property type="term" value="C:endoplasmic reticulum membrane"/>
    <property type="evidence" value="ECO:0007669"/>
    <property type="project" value="UniProtKB-SubCell"/>
</dbReference>
<reference evidence="9" key="1">
    <citation type="submission" date="2019-03" db="EMBL/GenBank/DDBJ databases">
        <title>Snf2 controls pulcherriminic acid biosynthesis and connects pigmentation and antifungal activity of the yeast Metschnikowia pulcherrima.</title>
        <authorList>
            <person name="Gore-Lloyd D."/>
            <person name="Sumann I."/>
            <person name="Brachmann A.O."/>
            <person name="Schneeberger K."/>
            <person name="Ortiz-Merino R.A."/>
            <person name="Moreno-Beltran M."/>
            <person name="Schlaefli M."/>
            <person name="Kirner P."/>
            <person name="Santos Kron A."/>
            <person name="Wolfe K.H."/>
            <person name="Piel J."/>
            <person name="Ahrens C.H."/>
            <person name="Henk D."/>
            <person name="Freimoser F.M."/>
        </authorList>
    </citation>
    <scope>NUCLEOTIDE SEQUENCE [LARGE SCALE GENOMIC DNA]</scope>
    <source>
        <strain evidence="9">APC 1.2</strain>
    </source>
</reference>
<evidence type="ECO:0000256" key="2">
    <source>
        <dbReference type="ARBA" id="ARBA00022502"/>
    </source>
</evidence>
<proteinExistence type="inferred from homology"/>
<dbReference type="InterPro" id="IPR007217">
    <property type="entry name" value="Per1-like"/>
</dbReference>
<evidence type="ECO:0000256" key="4">
    <source>
        <dbReference type="ARBA" id="ARBA00022729"/>
    </source>
</evidence>
<keyword evidence="2 7" id="KW-0337">GPI-anchor biosynthesis</keyword>
<dbReference type="GO" id="GO:0016788">
    <property type="term" value="F:hydrolase activity, acting on ester bonds"/>
    <property type="evidence" value="ECO:0007669"/>
    <property type="project" value="TreeGrafter"/>
</dbReference>
<feature type="transmembrane region" description="Helical" evidence="7">
    <location>
        <begin position="319"/>
        <end position="340"/>
    </location>
</feature>
<dbReference type="GO" id="GO:0006506">
    <property type="term" value="P:GPI anchor biosynthetic process"/>
    <property type="evidence" value="ECO:0007669"/>
    <property type="project" value="UniProtKB-KW"/>
</dbReference>
<name>A0A4P6XPW9_9ASCO</name>
<evidence type="ECO:0000256" key="7">
    <source>
        <dbReference type="RuleBase" id="RU365066"/>
    </source>
</evidence>
<feature type="transmembrane region" description="Helical" evidence="7">
    <location>
        <begin position="125"/>
        <end position="148"/>
    </location>
</feature>
<feature type="transmembrane region" description="Helical" evidence="7">
    <location>
        <begin position="233"/>
        <end position="252"/>
    </location>
</feature>
<dbReference type="STRING" id="2163413.A0A4P6XPW9"/>
<dbReference type="Pfam" id="PF04080">
    <property type="entry name" value="Per1"/>
    <property type="match status" value="1"/>
</dbReference>
<evidence type="ECO:0000256" key="3">
    <source>
        <dbReference type="ARBA" id="ARBA00022692"/>
    </source>
</evidence>
<dbReference type="PANTHER" id="PTHR13148:SF0">
    <property type="entry name" value="POST-GPI ATTACHMENT TO PROTEINS FACTOR 3"/>
    <property type="match status" value="1"/>
</dbReference>
<evidence type="ECO:0000256" key="1">
    <source>
        <dbReference type="ARBA" id="ARBA00004127"/>
    </source>
</evidence>
<dbReference type="Proteomes" id="UP000292447">
    <property type="component" value="Chromosome IV"/>
</dbReference>
<comment type="function">
    <text evidence="7">Involved in the lipid remodeling steps of GPI-anchor maturation.</text>
</comment>